<protein>
    <recommendedName>
        <fullName evidence="3">allene-oxide cyclase</fullName>
        <ecNumber evidence="3">5.3.99.6</ecNumber>
    </recommendedName>
</protein>
<evidence type="ECO:0000256" key="8">
    <source>
        <dbReference type="ARBA" id="ARBA00049891"/>
    </source>
</evidence>
<gene>
    <name evidence="9" type="ORF">F2Q68_00036267</name>
</gene>
<name>A0A8S9H303_BRACR</name>
<reference evidence="9" key="1">
    <citation type="submission" date="2019-12" db="EMBL/GenBank/DDBJ databases">
        <title>Genome sequencing and annotation of Brassica cretica.</title>
        <authorList>
            <person name="Studholme D.J."/>
            <person name="Sarris P.F."/>
        </authorList>
    </citation>
    <scope>NUCLEOTIDE SEQUENCE</scope>
    <source>
        <strain evidence="9">PFS-001/15</strain>
        <tissue evidence="9">Leaf</tissue>
    </source>
</reference>
<comment type="caution">
    <text evidence="9">The sequence shown here is derived from an EMBL/GenBank/DDBJ whole genome shotgun (WGS) entry which is preliminary data.</text>
</comment>
<dbReference type="EC" id="5.3.99.6" evidence="3"/>
<dbReference type="InterPro" id="IPR009410">
    <property type="entry name" value="Allene_ox_cyc"/>
</dbReference>
<dbReference type="GO" id="GO:0046423">
    <property type="term" value="F:allene-oxide cyclase activity"/>
    <property type="evidence" value="ECO:0007669"/>
    <property type="project" value="UniProtKB-EC"/>
</dbReference>
<comment type="similarity">
    <text evidence="2">Belongs to the allene oxide cyclase family.</text>
</comment>
<evidence type="ECO:0000256" key="3">
    <source>
        <dbReference type="ARBA" id="ARBA00012209"/>
    </source>
</evidence>
<evidence type="ECO:0000256" key="5">
    <source>
        <dbReference type="ARBA" id="ARBA00022640"/>
    </source>
</evidence>
<dbReference type="GO" id="GO:0009507">
    <property type="term" value="C:chloroplast"/>
    <property type="evidence" value="ECO:0007669"/>
    <property type="project" value="UniProtKB-SubCell"/>
</dbReference>
<accession>A0A8S9H303</accession>
<dbReference type="InterPro" id="IPR044859">
    <property type="entry name" value="Allene_oxi_cyc_Dirigent"/>
</dbReference>
<keyword evidence="4" id="KW-0150">Chloroplast</keyword>
<dbReference type="PANTHER" id="PTHR31843:SF11">
    <property type="entry name" value="ALLENE OXIDE CYCLASE 4, CHLOROPLASTIC"/>
    <property type="match status" value="1"/>
</dbReference>
<organism evidence="9 10">
    <name type="scientific">Brassica cretica</name>
    <name type="common">Mustard</name>
    <dbReference type="NCBI Taxonomy" id="69181"/>
    <lineage>
        <taxon>Eukaryota</taxon>
        <taxon>Viridiplantae</taxon>
        <taxon>Streptophyta</taxon>
        <taxon>Embryophyta</taxon>
        <taxon>Tracheophyta</taxon>
        <taxon>Spermatophyta</taxon>
        <taxon>Magnoliopsida</taxon>
        <taxon>eudicotyledons</taxon>
        <taxon>Gunneridae</taxon>
        <taxon>Pentapetalae</taxon>
        <taxon>rosids</taxon>
        <taxon>malvids</taxon>
        <taxon>Brassicales</taxon>
        <taxon>Brassicaceae</taxon>
        <taxon>Brassiceae</taxon>
        <taxon>Brassica</taxon>
    </lineage>
</organism>
<keyword evidence="5" id="KW-0934">Plastid</keyword>
<keyword evidence="6" id="KW-0809">Transit peptide</keyword>
<evidence type="ECO:0000256" key="6">
    <source>
        <dbReference type="ARBA" id="ARBA00022946"/>
    </source>
</evidence>
<sequence>MASSAMSPESISMTTLNNLSRKTQELDVHELNEGDRNSSTVLKIGKKPELCLGDLYLTYEDTFLAITAGGTGIFEGAYRQVKLRQPVYPTKLFYSSYLKDLAGDFLAELTRTPVPSSNDVKIFFNLCQYITEC</sequence>
<dbReference type="Pfam" id="PF06351">
    <property type="entry name" value="Allene_ox_cyc"/>
    <property type="match status" value="1"/>
</dbReference>
<comment type="subcellular location">
    <subcellularLocation>
        <location evidence="1">Plastid</location>
        <location evidence="1">Chloroplast</location>
    </subcellularLocation>
</comment>
<dbReference type="PANTHER" id="PTHR31843">
    <property type="entry name" value="ALLENE OXIDE CYCLASE 4, CHLOROPLASTIC"/>
    <property type="match status" value="1"/>
</dbReference>
<evidence type="ECO:0000256" key="2">
    <source>
        <dbReference type="ARBA" id="ARBA00007982"/>
    </source>
</evidence>
<proteinExistence type="inferred from homology"/>
<dbReference type="GO" id="GO:0009695">
    <property type="term" value="P:jasmonic acid biosynthetic process"/>
    <property type="evidence" value="ECO:0007669"/>
    <property type="project" value="InterPro"/>
</dbReference>
<dbReference type="AlphaFoldDB" id="A0A8S9H303"/>
<evidence type="ECO:0000256" key="7">
    <source>
        <dbReference type="ARBA" id="ARBA00023235"/>
    </source>
</evidence>
<dbReference type="SUPFAM" id="SSF141493">
    <property type="entry name" value="Allene oxide cyclase-like"/>
    <property type="match status" value="1"/>
</dbReference>
<evidence type="ECO:0000313" key="10">
    <source>
        <dbReference type="Proteomes" id="UP000712281"/>
    </source>
</evidence>
<evidence type="ECO:0000313" key="9">
    <source>
        <dbReference type="EMBL" id="KAF2553331.1"/>
    </source>
</evidence>
<comment type="catalytic activity">
    <reaction evidence="8">
        <text>(9Z,13S,15Z)-12,13-epoxyoctadeca-9,11,15-trienoate = (9S,13S,15Z)-12-oxophyto-10,15-dienoate</text>
        <dbReference type="Rhea" id="RHEA:22592"/>
        <dbReference type="ChEBI" id="CHEBI:36438"/>
        <dbReference type="ChEBI" id="CHEBI:57411"/>
        <dbReference type="EC" id="5.3.99.6"/>
    </reaction>
</comment>
<dbReference type="EMBL" id="QGKW02001988">
    <property type="protein sequence ID" value="KAF2553331.1"/>
    <property type="molecule type" value="Genomic_DNA"/>
</dbReference>
<dbReference type="Gene3D" id="2.40.480.10">
    <property type="entry name" value="Allene oxide cyclase-like"/>
    <property type="match status" value="2"/>
</dbReference>
<dbReference type="Proteomes" id="UP000712281">
    <property type="component" value="Unassembled WGS sequence"/>
</dbReference>
<evidence type="ECO:0000256" key="4">
    <source>
        <dbReference type="ARBA" id="ARBA00022528"/>
    </source>
</evidence>
<dbReference type="InterPro" id="IPR034871">
    <property type="entry name" value="Allene_oxi_cyc_sf"/>
</dbReference>
<evidence type="ECO:0000256" key="1">
    <source>
        <dbReference type="ARBA" id="ARBA00004229"/>
    </source>
</evidence>
<keyword evidence="7" id="KW-0413">Isomerase</keyword>